<name>A0A7C0Y5F3_DESA2</name>
<dbReference type="GO" id="GO:0005886">
    <property type="term" value="C:plasma membrane"/>
    <property type="evidence" value="ECO:0007669"/>
    <property type="project" value="TreeGrafter"/>
</dbReference>
<dbReference type="InterPro" id="IPR051311">
    <property type="entry name" value="DedA_domain"/>
</dbReference>
<evidence type="ECO:0000256" key="1">
    <source>
        <dbReference type="SAM" id="Phobius"/>
    </source>
</evidence>
<sequence length="199" mass="22487">MAGQSNFLKRLYKWVIAWAQTPYANSALFGVAIAESSFFPIPPDPLLITMTVAQPKKGFFYALLCTIGSVLGGILGYIIGWQFMATIGQKIINFYGLTEKYIKVQTLYQTYDIWAISIAGFTPLPYKLFTISAGAFKINFLPFVITSFFARGARFFLVGGILYIYGKKIQIFIEHYFNWLATGFTIMLILGYICIKAFF</sequence>
<dbReference type="Pfam" id="PF09335">
    <property type="entry name" value="VTT_dom"/>
    <property type="match status" value="1"/>
</dbReference>
<dbReference type="AlphaFoldDB" id="A0A7C0Y5F3"/>
<dbReference type="Proteomes" id="UP000886289">
    <property type="component" value="Unassembled WGS sequence"/>
</dbReference>
<keyword evidence="1" id="KW-0812">Transmembrane</keyword>
<dbReference type="PANTHER" id="PTHR42709:SF11">
    <property type="entry name" value="DEDA FAMILY PROTEIN"/>
    <property type="match status" value="1"/>
</dbReference>
<feature type="transmembrane region" description="Helical" evidence="1">
    <location>
        <begin position="21"/>
        <end position="39"/>
    </location>
</feature>
<feature type="domain" description="VTT" evidence="2">
    <location>
        <begin position="42"/>
        <end position="159"/>
    </location>
</feature>
<keyword evidence="1" id="KW-1133">Transmembrane helix</keyword>
<evidence type="ECO:0000259" key="2">
    <source>
        <dbReference type="Pfam" id="PF09335"/>
    </source>
</evidence>
<protein>
    <submittedName>
        <fullName evidence="3">DedA family protein</fullName>
    </submittedName>
</protein>
<dbReference type="EMBL" id="DRBS01000334">
    <property type="protein sequence ID" value="HDD44997.1"/>
    <property type="molecule type" value="Genomic_DNA"/>
</dbReference>
<evidence type="ECO:0000313" key="3">
    <source>
        <dbReference type="EMBL" id="HDD44997.1"/>
    </source>
</evidence>
<gene>
    <name evidence="3" type="ORF">ENG63_09100</name>
</gene>
<accession>A0A7C0Y5F3</accession>
<dbReference type="PANTHER" id="PTHR42709">
    <property type="entry name" value="ALKALINE PHOSPHATASE LIKE PROTEIN"/>
    <property type="match status" value="1"/>
</dbReference>
<comment type="caution">
    <text evidence="3">The sequence shown here is derived from an EMBL/GenBank/DDBJ whole genome shotgun (WGS) entry which is preliminary data.</text>
</comment>
<feature type="transmembrane region" description="Helical" evidence="1">
    <location>
        <begin position="59"/>
        <end position="80"/>
    </location>
</feature>
<feature type="transmembrane region" description="Helical" evidence="1">
    <location>
        <begin position="140"/>
        <end position="164"/>
    </location>
</feature>
<feature type="transmembrane region" description="Helical" evidence="1">
    <location>
        <begin position="176"/>
        <end position="195"/>
    </location>
</feature>
<dbReference type="InterPro" id="IPR032816">
    <property type="entry name" value="VTT_dom"/>
</dbReference>
<organism evidence="3">
    <name type="scientific">Desulfofervidus auxilii</name>
    <dbReference type="NCBI Taxonomy" id="1621989"/>
    <lineage>
        <taxon>Bacteria</taxon>
        <taxon>Pseudomonadati</taxon>
        <taxon>Thermodesulfobacteriota</taxon>
        <taxon>Candidatus Desulfofervidia</taxon>
        <taxon>Candidatus Desulfofervidales</taxon>
        <taxon>Candidatus Desulfofervidaceae</taxon>
        <taxon>Candidatus Desulfofervidus</taxon>
    </lineage>
</organism>
<proteinExistence type="predicted"/>
<reference evidence="3" key="1">
    <citation type="journal article" date="2020" name="mSystems">
        <title>Genome- and Community-Level Interaction Insights into Carbon Utilization and Element Cycling Functions of Hydrothermarchaeota in Hydrothermal Sediment.</title>
        <authorList>
            <person name="Zhou Z."/>
            <person name="Liu Y."/>
            <person name="Xu W."/>
            <person name="Pan J."/>
            <person name="Luo Z.H."/>
            <person name="Li M."/>
        </authorList>
    </citation>
    <scope>NUCLEOTIDE SEQUENCE [LARGE SCALE GENOMIC DNA]</scope>
    <source>
        <strain evidence="3">HyVt-233</strain>
    </source>
</reference>
<keyword evidence="1" id="KW-0472">Membrane</keyword>